<proteinExistence type="predicted"/>
<dbReference type="PROSITE" id="PS00178">
    <property type="entry name" value="AA_TRNA_LIGASE_I"/>
    <property type="match status" value="1"/>
</dbReference>
<name>A0ABQ7J6L8_9APIC</name>
<dbReference type="Proteomes" id="UP000823046">
    <property type="component" value="Unassembled WGS sequence"/>
</dbReference>
<dbReference type="SUPFAM" id="SSF52374">
    <property type="entry name" value="Nucleotidylyl transferase"/>
    <property type="match status" value="1"/>
</dbReference>
<gene>
    <name evidence="7" type="ORF">IE077_000775</name>
</gene>
<keyword evidence="3" id="KW-0067">ATP-binding</keyword>
<evidence type="ECO:0000313" key="8">
    <source>
        <dbReference type="Proteomes" id="UP000823046"/>
    </source>
</evidence>
<evidence type="ECO:0000259" key="6">
    <source>
        <dbReference type="Pfam" id="PF00133"/>
    </source>
</evidence>
<evidence type="ECO:0000256" key="4">
    <source>
        <dbReference type="ARBA" id="ARBA00022917"/>
    </source>
</evidence>
<feature type="domain" description="Aminoacyl-tRNA synthetase class Ia" evidence="6">
    <location>
        <begin position="95"/>
        <end position="143"/>
    </location>
</feature>
<keyword evidence="2" id="KW-0547">Nucleotide-binding</keyword>
<keyword evidence="8" id="KW-1185">Reference proteome</keyword>
<dbReference type="InterPro" id="IPR014729">
    <property type="entry name" value="Rossmann-like_a/b/a_fold"/>
</dbReference>
<evidence type="ECO:0000256" key="3">
    <source>
        <dbReference type="ARBA" id="ARBA00022840"/>
    </source>
</evidence>
<keyword evidence="4" id="KW-0648">Protein biosynthesis</keyword>
<dbReference type="PANTHER" id="PTHR42780:SF1">
    <property type="entry name" value="ISOLEUCINE--TRNA LIGASE, CYTOPLASMIC"/>
    <property type="match status" value="1"/>
</dbReference>
<organism evidence="7 8">
    <name type="scientific">Cardiosporidium cionae</name>
    <dbReference type="NCBI Taxonomy" id="476202"/>
    <lineage>
        <taxon>Eukaryota</taxon>
        <taxon>Sar</taxon>
        <taxon>Alveolata</taxon>
        <taxon>Apicomplexa</taxon>
        <taxon>Aconoidasida</taxon>
        <taxon>Nephromycida</taxon>
        <taxon>Cardiosporidium</taxon>
    </lineage>
</organism>
<feature type="non-terminal residue" evidence="7">
    <location>
        <position position="146"/>
    </location>
</feature>
<evidence type="ECO:0000256" key="2">
    <source>
        <dbReference type="ARBA" id="ARBA00022741"/>
    </source>
</evidence>
<dbReference type="Pfam" id="PF00133">
    <property type="entry name" value="tRNA-synt_1"/>
    <property type="match status" value="1"/>
</dbReference>
<comment type="caution">
    <text evidence="7">The sequence shown here is derived from an EMBL/GenBank/DDBJ whole genome shotgun (WGS) entry which is preliminary data.</text>
</comment>
<keyword evidence="1" id="KW-0436">Ligase</keyword>
<reference evidence="7 8" key="1">
    <citation type="journal article" date="2020" name="bioRxiv">
        <title>Metabolic contributions of an alphaproteobacterial endosymbiont in the apicomplexan Cardiosporidium cionae.</title>
        <authorList>
            <person name="Hunter E.S."/>
            <person name="Paight C.J."/>
            <person name="Lane C.E."/>
        </authorList>
    </citation>
    <scope>NUCLEOTIDE SEQUENCE [LARGE SCALE GENOMIC DNA]</scope>
    <source>
        <strain evidence="7">ESH_2018</strain>
    </source>
</reference>
<dbReference type="InterPro" id="IPR002300">
    <property type="entry name" value="aa-tRNA-synth_Ia"/>
</dbReference>
<dbReference type="EMBL" id="JADAQX010000677">
    <property type="protein sequence ID" value="KAF8819606.1"/>
    <property type="molecule type" value="Genomic_DNA"/>
</dbReference>
<evidence type="ECO:0000256" key="5">
    <source>
        <dbReference type="ARBA" id="ARBA00023146"/>
    </source>
</evidence>
<protein>
    <recommendedName>
        <fullName evidence="6">Aminoacyl-tRNA synthetase class Ia domain-containing protein</fullName>
    </recommendedName>
</protein>
<dbReference type="InterPro" id="IPR023586">
    <property type="entry name" value="Ile-tRNA-ligase_type2"/>
</dbReference>
<accession>A0ABQ7J6L8</accession>
<evidence type="ECO:0000256" key="1">
    <source>
        <dbReference type="ARBA" id="ARBA00022598"/>
    </source>
</evidence>
<keyword evidence="5" id="KW-0030">Aminoacyl-tRNA synthetase</keyword>
<dbReference type="InterPro" id="IPR001412">
    <property type="entry name" value="aa-tRNA-synth_I_CS"/>
</dbReference>
<dbReference type="PANTHER" id="PTHR42780">
    <property type="entry name" value="SOLEUCYL-TRNA SYNTHETASE"/>
    <property type="match status" value="1"/>
</dbReference>
<dbReference type="Gene3D" id="3.40.50.620">
    <property type="entry name" value="HUPs"/>
    <property type="match status" value="1"/>
</dbReference>
<evidence type="ECO:0000313" key="7">
    <source>
        <dbReference type="EMBL" id="KAF8819606.1"/>
    </source>
</evidence>
<sequence>MNGYGRLFQFLDILEVPTAFFCFSSSSNKYRLVRFEAQRLFSYSTSFPTFGKRDNRYTNISGRFRADYRPSPLSSTMSTFEIVPDKVHFPENEEKILEIWTAGRFFQKSSELAEGRPLFSFYDGPPFATGLPHYGHILAGTIKVSI</sequence>